<accession>A0ABD2Q2P4</accession>
<reference evidence="3 4" key="1">
    <citation type="submission" date="2024-11" db="EMBL/GenBank/DDBJ databases">
        <title>Adaptive evolution of stress response genes in parasites aligns with host niche diversity.</title>
        <authorList>
            <person name="Hahn C."/>
            <person name="Resl P."/>
        </authorList>
    </citation>
    <scope>NUCLEOTIDE SEQUENCE [LARGE SCALE GENOMIC DNA]</scope>
    <source>
        <strain evidence="3">EGGRZ-B1_66</strain>
        <tissue evidence="3">Body</tissue>
    </source>
</reference>
<evidence type="ECO:0000313" key="4">
    <source>
        <dbReference type="Proteomes" id="UP001626550"/>
    </source>
</evidence>
<dbReference type="InterPro" id="IPR013594">
    <property type="entry name" value="Dynein_heavy_tail"/>
</dbReference>
<dbReference type="Proteomes" id="UP001626550">
    <property type="component" value="Unassembled WGS sequence"/>
</dbReference>
<dbReference type="InterPro" id="IPR026983">
    <property type="entry name" value="DHC"/>
</dbReference>
<dbReference type="PANTHER" id="PTHR46532">
    <property type="entry name" value="MALE FERTILITY FACTOR KL5"/>
    <property type="match status" value="1"/>
</dbReference>
<gene>
    <name evidence="3" type="primary">DYNC2H1</name>
    <name evidence="3" type="ORF">Ciccas_008999</name>
</gene>
<keyword evidence="1" id="KW-0175">Coiled coil</keyword>
<dbReference type="EMBL" id="JBJKFK010001713">
    <property type="protein sequence ID" value="KAL3312411.1"/>
    <property type="molecule type" value="Genomic_DNA"/>
</dbReference>
<dbReference type="Pfam" id="PF08385">
    <property type="entry name" value="DHC_N1"/>
    <property type="match status" value="1"/>
</dbReference>
<feature type="domain" description="Dynein heavy chain tail" evidence="2">
    <location>
        <begin position="103"/>
        <end position="565"/>
    </location>
</feature>
<evidence type="ECO:0000259" key="2">
    <source>
        <dbReference type="Pfam" id="PF08385"/>
    </source>
</evidence>
<feature type="coiled-coil region" evidence="1">
    <location>
        <begin position="338"/>
        <end position="365"/>
    </location>
</feature>
<dbReference type="AlphaFoldDB" id="A0ABD2Q2P4"/>
<keyword evidence="4" id="KW-1185">Reference proteome</keyword>
<sequence length="964" mass="111316">MNVFENIFQSLDQNSNEIKVFLNKFKSSLGVDGDNHFSVALKNEIHRWKNKSKQNDTAIYASDKLGEIQSKFDQFARKEKLCDDVNLIKNFSLLFNSSLEDCLDSLDELYRAKGIDPKPYNEEKMSNLIENVCGLICSTFSLVLSRSTGKNNISILWTLHFKSYSELIDGMRVSFKGFKLHLKDSVEQLWAYYRNSWIGPVPPLQAMVHLENILEQLFEIRAYYEQLIQIIPSSDHKNYGLHDSIELVLVSICLNDLNFFVKDPLTCPSTENNDWLNAIESFYSALNKAEKRAAMEIHMKFSKIDNQSTDNQRCAQMVKIMKDNARLLKRPIVSNYIVAEKEALLASFEINLSQYKEELDRLKNCQYSFRHPLDPIEIASLNLHRFGNVSSAVSLIFAATQLQGKVEETRALTTQLLADIPLLEAVSRKCTETLQDLDSWRNKLFSSWSEHYRKLLDLNEKDGGIKLDQDLGLLVLKSVENQLLFEVSFPDTLIFLQYDIRCLSFCGYQISSKIEKACKTAEEFQRYAVVLKQVAHLYNALDTEIIECQRPLMLQNAIAFEKMVKHHSLPGSGGEDSIITWYSSKDKLEAYIDKLRSAAKNLISENRLLTKVYHKIIQDLSSLFTVNLLRERSKWEEGISQMRYQISNLKAKFQYNEENLNAWNVYLDHQLYKVLEHQYRLGLEFLNKRLPLVQLDLITENGNFKFKPPMEDVRSHYYAELRRFILLPKNFPCFTTGSSKAVTNALFATLIDENSASFRVCYRKAEILFSQLEALINPWRKWFSVDMSNMTELIKENCVQVADFEKNFKTLKMKGREVEKLPIEGQLDCFVINYYPVKRALDSLLSHISEALLDTLAESVSADLTIVESFIREATEKTSAKPQTTKELNEAREVERNLLKQLQQVKNHLSMAIDKDKLSETVSGCSHKNLKNVINKWSKIQIILEGFSSTLDEKRSVSFLILFE</sequence>
<proteinExistence type="predicted"/>
<protein>
    <submittedName>
        <fullName evidence="3">Cytoplasmic dynein 2 heavy chain 1</fullName>
    </submittedName>
</protein>
<evidence type="ECO:0000313" key="3">
    <source>
        <dbReference type="EMBL" id="KAL3312411.1"/>
    </source>
</evidence>
<organism evidence="3 4">
    <name type="scientific">Cichlidogyrus casuarinus</name>
    <dbReference type="NCBI Taxonomy" id="1844966"/>
    <lineage>
        <taxon>Eukaryota</taxon>
        <taxon>Metazoa</taxon>
        <taxon>Spiralia</taxon>
        <taxon>Lophotrochozoa</taxon>
        <taxon>Platyhelminthes</taxon>
        <taxon>Monogenea</taxon>
        <taxon>Monopisthocotylea</taxon>
        <taxon>Dactylogyridea</taxon>
        <taxon>Ancyrocephalidae</taxon>
        <taxon>Cichlidogyrus</taxon>
    </lineage>
</organism>
<evidence type="ECO:0000256" key="1">
    <source>
        <dbReference type="SAM" id="Coils"/>
    </source>
</evidence>
<name>A0ABD2Q2P4_9PLAT</name>
<comment type="caution">
    <text evidence="3">The sequence shown here is derived from an EMBL/GenBank/DDBJ whole genome shotgun (WGS) entry which is preliminary data.</text>
</comment>
<dbReference type="PANTHER" id="PTHR46532:SF15">
    <property type="entry name" value="CYTOPLASMIC DYNEIN 2 HEAVY CHAIN 1"/>
    <property type="match status" value="1"/>
</dbReference>